<evidence type="ECO:0000259" key="5">
    <source>
        <dbReference type="Pfam" id="PF16113"/>
    </source>
</evidence>
<evidence type="ECO:0000256" key="4">
    <source>
        <dbReference type="SAM" id="MobiDB-lite"/>
    </source>
</evidence>
<evidence type="ECO:0000256" key="1">
    <source>
        <dbReference type="ARBA" id="ARBA00001709"/>
    </source>
</evidence>
<dbReference type="NCBIfam" id="NF004127">
    <property type="entry name" value="PRK05617.1"/>
    <property type="match status" value="1"/>
</dbReference>
<dbReference type="EC" id="3.1.2.4" evidence="2"/>
<organism evidence="6 7">
    <name type="scientific">Microbacterium terregens</name>
    <dbReference type="NCBI Taxonomy" id="69363"/>
    <lineage>
        <taxon>Bacteria</taxon>
        <taxon>Bacillati</taxon>
        <taxon>Actinomycetota</taxon>
        <taxon>Actinomycetes</taxon>
        <taxon>Micrococcales</taxon>
        <taxon>Microbacteriaceae</taxon>
        <taxon>Microbacterium</taxon>
    </lineage>
</organism>
<protein>
    <recommendedName>
        <fullName evidence="2">3-hydroxyisobutyryl-CoA hydrolase</fullName>
        <ecNumber evidence="2">3.1.2.4</ecNumber>
    </recommendedName>
</protein>
<evidence type="ECO:0000313" key="6">
    <source>
        <dbReference type="EMBL" id="MFB9645572.1"/>
    </source>
</evidence>
<comment type="catalytic activity">
    <reaction evidence="1">
        <text>3-hydroxy-2-methylpropanoyl-CoA + H2O = 3-hydroxy-2-methylpropanoate + CoA + H(+)</text>
        <dbReference type="Rhea" id="RHEA:20888"/>
        <dbReference type="ChEBI" id="CHEBI:11805"/>
        <dbReference type="ChEBI" id="CHEBI:15377"/>
        <dbReference type="ChEBI" id="CHEBI:15378"/>
        <dbReference type="ChEBI" id="CHEBI:57287"/>
        <dbReference type="ChEBI" id="CHEBI:57340"/>
        <dbReference type="EC" id="3.1.2.4"/>
    </reaction>
</comment>
<dbReference type="InterPro" id="IPR032259">
    <property type="entry name" value="HIBYL-CoA-H"/>
</dbReference>
<feature type="region of interest" description="Disordered" evidence="4">
    <location>
        <begin position="340"/>
        <end position="359"/>
    </location>
</feature>
<accession>A0ABV5SZK7</accession>
<evidence type="ECO:0000256" key="3">
    <source>
        <dbReference type="ARBA" id="ARBA00022801"/>
    </source>
</evidence>
<dbReference type="SUPFAM" id="SSF52096">
    <property type="entry name" value="ClpP/crotonase"/>
    <property type="match status" value="1"/>
</dbReference>
<feature type="domain" description="Enoyl-CoA hydratase/isomerase" evidence="5">
    <location>
        <begin position="20"/>
        <end position="333"/>
    </location>
</feature>
<evidence type="ECO:0000313" key="7">
    <source>
        <dbReference type="Proteomes" id="UP001589611"/>
    </source>
</evidence>
<sequence>MIGPHAENVDGIRAMIDGSVGRIFLDRPRALNALDLGMVRRMTGLLDGWRGGSLRAITVESSTPAMFCAGGDIRRIRQNTVEDRLEDSDDFFASEYRLNAMMSGYPVPVVALVDGVCMGGGLGISVHGPVRVVTERALLAMPETAIGFFPDVGASYFLPRLPGGIGTYLALTGARLGPAEAIASGLATHHVTSDRLDALVAALTRDQGPIDGVLRDFATVPTAGADIATQRAVIDRVFTLPSIDAIMRQLDEESGEWASATRAALGSASPQSLELTFDLLVWGRQRSLKECLVAERAAARHVVRSHDFLEGVRAVLVDKDRSPIWGPSQYAGTDTTGTIAWRRTDGSAEGSEREDHSTA</sequence>
<dbReference type="InterPro" id="IPR029045">
    <property type="entry name" value="ClpP/crotonase-like_dom_sf"/>
</dbReference>
<dbReference type="Proteomes" id="UP001589611">
    <property type="component" value="Unassembled WGS sequence"/>
</dbReference>
<proteinExistence type="predicted"/>
<dbReference type="Gene3D" id="3.90.226.10">
    <property type="entry name" value="2-enoyl-CoA Hydratase, Chain A, domain 1"/>
    <property type="match status" value="1"/>
</dbReference>
<dbReference type="EMBL" id="JBHMBE010000002">
    <property type="protein sequence ID" value="MFB9645572.1"/>
    <property type="molecule type" value="Genomic_DNA"/>
</dbReference>
<gene>
    <name evidence="6" type="ORF">ACFFPJ_07160</name>
</gene>
<dbReference type="RefSeq" id="WP_344714742.1">
    <property type="nucleotide sequence ID" value="NZ_BAAAWH010000001.1"/>
</dbReference>
<evidence type="ECO:0000256" key="2">
    <source>
        <dbReference type="ARBA" id="ARBA00011915"/>
    </source>
</evidence>
<dbReference type="Pfam" id="PF16113">
    <property type="entry name" value="ECH_2"/>
    <property type="match status" value="1"/>
</dbReference>
<dbReference type="InterPro" id="IPR045004">
    <property type="entry name" value="ECH_dom"/>
</dbReference>
<feature type="compositionally biased region" description="Basic and acidic residues" evidence="4">
    <location>
        <begin position="342"/>
        <end position="359"/>
    </location>
</feature>
<name>A0ABV5SZK7_9MICO</name>
<reference evidence="6 7" key="1">
    <citation type="submission" date="2024-09" db="EMBL/GenBank/DDBJ databases">
        <authorList>
            <person name="Sun Q."/>
            <person name="Mori K."/>
        </authorList>
    </citation>
    <scope>NUCLEOTIDE SEQUENCE [LARGE SCALE GENOMIC DNA]</scope>
    <source>
        <strain evidence="6 7">JCM 1342</strain>
    </source>
</reference>
<keyword evidence="3" id="KW-0378">Hydrolase</keyword>
<keyword evidence="7" id="KW-1185">Reference proteome</keyword>
<comment type="caution">
    <text evidence="6">The sequence shown here is derived from an EMBL/GenBank/DDBJ whole genome shotgun (WGS) entry which is preliminary data.</text>
</comment>
<dbReference type="PANTHER" id="PTHR43176">
    <property type="entry name" value="3-HYDROXYISOBUTYRYL-COA HYDROLASE-RELATED"/>
    <property type="match status" value="1"/>
</dbReference>
<dbReference type="CDD" id="cd06558">
    <property type="entry name" value="crotonase-like"/>
    <property type="match status" value="1"/>
</dbReference>
<dbReference type="PANTHER" id="PTHR43176:SF3">
    <property type="entry name" value="3-HYDROXYISOBUTYRYL-COA HYDROLASE, MITOCHONDRIAL"/>
    <property type="match status" value="1"/>
</dbReference>